<reference evidence="12" key="1">
    <citation type="submission" date="2017-05" db="EMBL/GenBank/DDBJ databases">
        <authorList>
            <person name="Imhoff J.F."/>
            <person name="Rahn T."/>
            <person name="Kuenzel S."/>
            <person name="Neulinger S.C."/>
        </authorList>
    </citation>
    <scope>NUCLEOTIDE SEQUENCE</scope>
    <source>
        <strain evidence="12">LMG 28126</strain>
    </source>
</reference>
<protein>
    <recommendedName>
        <fullName evidence="3">Uncharacterized protein YtcA</fullName>
    </recommendedName>
</protein>
<evidence type="ECO:0000256" key="10">
    <source>
        <dbReference type="ARBA" id="ARBA00023288"/>
    </source>
</evidence>
<accession>A0A934TIY5</accession>
<evidence type="ECO:0000256" key="9">
    <source>
        <dbReference type="ARBA" id="ARBA00023139"/>
    </source>
</evidence>
<dbReference type="RefSeq" id="WP_201155391.1">
    <property type="nucleotide sequence ID" value="NZ_NHSD01000041.1"/>
</dbReference>
<feature type="transmembrane region" description="Helical" evidence="11">
    <location>
        <begin position="68"/>
        <end position="86"/>
    </location>
</feature>
<evidence type="ECO:0000256" key="7">
    <source>
        <dbReference type="ARBA" id="ARBA00022989"/>
    </source>
</evidence>
<organism evidence="12 13">
    <name type="scientific">Rhodobaculum claviforme</name>
    <dbReference type="NCBI Taxonomy" id="1549854"/>
    <lineage>
        <taxon>Bacteria</taxon>
        <taxon>Pseudomonadati</taxon>
        <taxon>Pseudomonadota</taxon>
        <taxon>Alphaproteobacteria</taxon>
        <taxon>Rhodobacterales</taxon>
        <taxon>Paracoccaceae</taxon>
        <taxon>Rhodobaculum</taxon>
    </lineage>
</organism>
<keyword evidence="5 11" id="KW-0812">Transmembrane</keyword>
<name>A0A934TIY5_9RHOB</name>
<keyword evidence="8 11" id="KW-0472">Membrane</keyword>
<evidence type="ECO:0000256" key="11">
    <source>
        <dbReference type="SAM" id="Phobius"/>
    </source>
</evidence>
<evidence type="ECO:0000313" key="13">
    <source>
        <dbReference type="Proteomes" id="UP000706333"/>
    </source>
</evidence>
<keyword evidence="10" id="KW-0449">Lipoprotein</keyword>
<dbReference type="AlphaFoldDB" id="A0A934TIY5"/>
<evidence type="ECO:0000256" key="3">
    <source>
        <dbReference type="ARBA" id="ARBA00021237"/>
    </source>
</evidence>
<dbReference type="PROSITE" id="PS51257">
    <property type="entry name" value="PROKAR_LIPOPROTEIN"/>
    <property type="match status" value="1"/>
</dbReference>
<evidence type="ECO:0000256" key="4">
    <source>
        <dbReference type="ARBA" id="ARBA00022475"/>
    </source>
</evidence>
<evidence type="ECO:0000256" key="6">
    <source>
        <dbReference type="ARBA" id="ARBA00022729"/>
    </source>
</evidence>
<proteinExistence type="inferred from homology"/>
<dbReference type="Pfam" id="PF17090">
    <property type="entry name" value="Ytca"/>
    <property type="match status" value="1"/>
</dbReference>
<evidence type="ECO:0000256" key="2">
    <source>
        <dbReference type="ARBA" id="ARBA00008208"/>
    </source>
</evidence>
<dbReference type="EMBL" id="NHSD01000041">
    <property type="protein sequence ID" value="MBK5925863.1"/>
    <property type="molecule type" value="Genomic_DNA"/>
</dbReference>
<keyword evidence="6" id="KW-0732">Signal</keyword>
<keyword evidence="9" id="KW-0564">Palmitate</keyword>
<sequence length="94" mass="10037">MTARGLPLGVVLVALAGCSPAAHSPTVPVFGAYFPIWLIAAVLGILATVMMRLVFLRTGIDDRLPVPLLVYLFAAIKFSVGIWALWSGEMLLAQ</sequence>
<comment type="subcellular location">
    <subcellularLocation>
        <location evidence="1">Membrane</location>
        <topology evidence="1">Multi-pass membrane protein</topology>
    </subcellularLocation>
</comment>
<evidence type="ECO:0000313" key="12">
    <source>
        <dbReference type="EMBL" id="MBK5925863.1"/>
    </source>
</evidence>
<comment type="similarity">
    <text evidence="2">Belongs to the YtcA family.</text>
</comment>
<evidence type="ECO:0000256" key="1">
    <source>
        <dbReference type="ARBA" id="ARBA00004141"/>
    </source>
</evidence>
<feature type="transmembrane region" description="Helical" evidence="11">
    <location>
        <begin position="31"/>
        <end position="56"/>
    </location>
</feature>
<evidence type="ECO:0000256" key="5">
    <source>
        <dbReference type="ARBA" id="ARBA00022692"/>
    </source>
</evidence>
<dbReference type="InterPro" id="IPR031381">
    <property type="entry name" value="YtcA"/>
</dbReference>
<keyword evidence="4" id="KW-1003">Cell membrane</keyword>
<dbReference type="Proteomes" id="UP000706333">
    <property type="component" value="Unassembled WGS sequence"/>
</dbReference>
<keyword evidence="13" id="KW-1185">Reference proteome</keyword>
<dbReference type="GO" id="GO:0016020">
    <property type="term" value="C:membrane"/>
    <property type="evidence" value="ECO:0007669"/>
    <property type="project" value="UniProtKB-SubCell"/>
</dbReference>
<evidence type="ECO:0000256" key="8">
    <source>
        <dbReference type="ARBA" id="ARBA00023136"/>
    </source>
</evidence>
<reference evidence="12" key="2">
    <citation type="journal article" date="2020" name="Microorganisms">
        <title>Osmotic Adaptation and Compatible Solute Biosynthesis of Phototrophic Bacteria as Revealed from Genome Analyses.</title>
        <authorList>
            <person name="Imhoff J.F."/>
            <person name="Rahn T."/>
            <person name="Kunzel S."/>
            <person name="Keller A."/>
            <person name="Neulinger S.C."/>
        </authorList>
    </citation>
    <scope>NUCLEOTIDE SEQUENCE</scope>
    <source>
        <strain evidence="12">LMG 28126</strain>
    </source>
</reference>
<comment type="caution">
    <text evidence="12">The sequence shown here is derived from an EMBL/GenBank/DDBJ whole genome shotgun (WGS) entry which is preliminary data.</text>
</comment>
<keyword evidence="7 11" id="KW-1133">Transmembrane helix</keyword>
<gene>
    <name evidence="12" type="ORF">CCR87_00570</name>
</gene>